<dbReference type="InterPro" id="IPR050833">
    <property type="entry name" value="Poly_Biosynth_Transport"/>
</dbReference>
<evidence type="ECO:0000256" key="3">
    <source>
        <dbReference type="ARBA" id="ARBA00022692"/>
    </source>
</evidence>
<comment type="subcellular location">
    <subcellularLocation>
        <location evidence="1">Cell membrane</location>
        <topology evidence="1">Multi-pass membrane protein</topology>
    </subcellularLocation>
</comment>
<dbReference type="AlphaFoldDB" id="A0A644UEH4"/>
<feature type="transmembrane region" description="Helical" evidence="6">
    <location>
        <begin position="64"/>
        <end position="87"/>
    </location>
</feature>
<evidence type="ECO:0000256" key="1">
    <source>
        <dbReference type="ARBA" id="ARBA00004651"/>
    </source>
</evidence>
<feature type="transmembrane region" description="Helical" evidence="6">
    <location>
        <begin position="149"/>
        <end position="168"/>
    </location>
</feature>
<evidence type="ECO:0000313" key="7">
    <source>
        <dbReference type="EMBL" id="MPL77304.1"/>
    </source>
</evidence>
<feature type="transmembrane region" description="Helical" evidence="6">
    <location>
        <begin position="359"/>
        <end position="380"/>
    </location>
</feature>
<evidence type="ECO:0000256" key="2">
    <source>
        <dbReference type="ARBA" id="ARBA00022475"/>
    </source>
</evidence>
<feature type="transmembrane region" description="Helical" evidence="6">
    <location>
        <begin position="333"/>
        <end position="353"/>
    </location>
</feature>
<organism evidence="7">
    <name type="scientific">bioreactor metagenome</name>
    <dbReference type="NCBI Taxonomy" id="1076179"/>
    <lineage>
        <taxon>unclassified sequences</taxon>
        <taxon>metagenomes</taxon>
        <taxon>ecological metagenomes</taxon>
    </lineage>
</organism>
<protein>
    <submittedName>
        <fullName evidence="7">Uncharacterized protein</fullName>
    </submittedName>
</protein>
<dbReference type="PANTHER" id="PTHR30250:SF11">
    <property type="entry name" value="O-ANTIGEN TRANSPORTER-RELATED"/>
    <property type="match status" value="1"/>
</dbReference>
<dbReference type="EMBL" id="VSSQ01000105">
    <property type="protein sequence ID" value="MPL77304.1"/>
    <property type="molecule type" value="Genomic_DNA"/>
</dbReference>
<keyword evidence="4 6" id="KW-1133">Transmembrane helix</keyword>
<evidence type="ECO:0000256" key="5">
    <source>
        <dbReference type="ARBA" id="ARBA00023136"/>
    </source>
</evidence>
<evidence type="ECO:0000256" key="6">
    <source>
        <dbReference type="SAM" id="Phobius"/>
    </source>
</evidence>
<name>A0A644UEH4_9ZZZZ</name>
<comment type="caution">
    <text evidence="7">The sequence shown here is derived from an EMBL/GenBank/DDBJ whole genome shotgun (WGS) entry which is preliminary data.</text>
</comment>
<keyword evidence="5 6" id="KW-0472">Membrane</keyword>
<keyword evidence="3 6" id="KW-0812">Transmembrane</keyword>
<sequence length="412" mass="46177">MITSIIGLLTIVLVSQYLGAIGKGEQSIFLFNTVLLLLIATLVGNTTLIYLTPRHKFSDIFFPSFWWTIASLGTLFIAFYLLDIPIITYPKQLFLITLMAAMSETNTNILIGKERIKESNILKLISPTASILYIIILILLNQFSSVSHYINSLLIGYFLSLGYGIFLLRDEYKGLQLGKMFDLNMFKTLFSLGFIKQLGNLSQQLNARMSFYLIALYSTNEALGVFSNGISLTESTLLFSSSLALVQYSRLSNCKDETYSKSITLLLTKANILLSALALVVLSLLPESFYTLTFGAEFSQVKQIIQLLFLGVLLLNATTTFTQYFASKGNFHIATIASTIGLIPTIVLGILLIPRFGITGAAISTTLSYTIIFLIEYYYFRRFSNTKFKDLLPQKQDFTYIKTLVKTFKNPS</sequence>
<feature type="transmembrane region" description="Helical" evidence="6">
    <location>
        <begin position="304"/>
        <end position="326"/>
    </location>
</feature>
<feature type="transmembrane region" description="Helical" evidence="6">
    <location>
        <begin position="30"/>
        <end position="52"/>
    </location>
</feature>
<accession>A0A644UEH4</accession>
<feature type="transmembrane region" description="Helical" evidence="6">
    <location>
        <begin position="124"/>
        <end position="143"/>
    </location>
</feature>
<feature type="transmembrane region" description="Helical" evidence="6">
    <location>
        <begin position="263"/>
        <end position="284"/>
    </location>
</feature>
<gene>
    <name evidence="7" type="ORF">SDC9_23158</name>
</gene>
<dbReference type="GO" id="GO:0005886">
    <property type="term" value="C:plasma membrane"/>
    <property type="evidence" value="ECO:0007669"/>
    <property type="project" value="UniProtKB-SubCell"/>
</dbReference>
<evidence type="ECO:0000256" key="4">
    <source>
        <dbReference type="ARBA" id="ARBA00022989"/>
    </source>
</evidence>
<keyword evidence="2" id="KW-1003">Cell membrane</keyword>
<reference evidence="7" key="1">
    <citation type="submission" date="2019-08" db="EMBL/GenBank/DDBJ databases">
        <authorList>
            <person name="Kucharzyk K."/>
            <person name="Murdoch R.W."/>
            <person name="Higgins S."/>
            <person name="Loffler F."/>
        </authorList>
    </citation>
    <scope>NUCLEOTIDE SEQUENCE</scope>
</reference>
<dbReference type="PANTHER" id="PTHR30250">
    <property type="entry name" value="PST FAMILY PREDICTED COLANIC ACID TRANSPORTER"/>
    <property type="match status" value="1"/>
</dbReference>
<proteinExistence type="predicted"/>